<dbReference type="InterPro" id="IPR004089">
    <property type="entry name" value="MCPsignal_dom"/>
</dbReference>
<dbReference type="Pfam" id="PF12729">
    <property type="entry name" value="4HB_MCP_1"/>
    <property type="match status" value="1"/>
</dbReference>
<dbReference type="FunFam" id="1.10.287.950:FF:000001">
    <property type="entry name" value="Methyl-accepting chemotaxis sensory transducer"/>
    <property type="match status" value="1"/>
</dbReference>
<dbReference type="Proteomes" id="UP000463883">
    <property type="component" value="Chromosome"/>
</dbReference>
<dbReference type="EMBL" id="CP047591">
    <property type="protein sequence ID" value="QHI73105.1"/>
    <property type="molecule type" value="Genomic_DNA"/>
</dbReference>
<dbReference type="Pfam" id="PF00015">
    <property type="entry name" value="MCPsignal"/>
    <property type="match status" value="1"/>
</dbReference>
<dbReference type="KEGG" id="amic:Ami3637_12460"/>
<keyword evidence="1" id="KW-0145">Chemotaxis</keyword>
<feature type="domain" description="Methyl-accepting transducer" evidence="5">
    <location>
        <begin position="313"/>
        <end position="542"/>
    </location>
</feature>
<evidence type="ECO:0000259" key="5">
    <source>
        <dbReference type="PROSITE" id="PS50111"/>
    </source>
</evidence>
<dbReference type="Gene3D" id="1.10.287.950">
    <property type="entry name" value="Methyl-accepting chemotaxis protein"/>
    <property type="match status" value="1"/>
</dbReference>
<sequence length="562" mass="60502">MLKNMKIGKKLIITFILVTIISSIGSVMGLYVMTNMNSKYGAALENYGFAQGDIGRFSTELNNVRVLLRNVIIDTDMAKMENDRNEITKSFDKLDTYLSQVGKKLDSDKEKKEYDNIKNNMGNFIEVANQEVELAMQNKNTEAYAILVNQATPLANTIRTSTESIMDEKTTTGDSLATKLSAQGNLASILILVVMSISLAVSLIIALIISRGISKPVTEMAYAAERMSEGDLSVEIDIHSKDEIGQLGTAFVKSNQMIRAYITDIKENLGKMALGDLNINIQQDYKGEFIELKNSIHSIVASLNDALTKINQAAEQVATGSDQVSDGSQELAQGATEQASAVEELSASILEISDHIKKNAGHATKASENVNLVSEEIEVSNLHMTEMVSAMTQINDSSSQIGKIIKTIEDIAFQTNILALNAAVEAARAGAAGKGFAVVADEVRNLATKSAEAAKDTTTLIENSMNQVENGTKIADETASSLLKVVERAKDVASIVENISDISNRQSSAINEVTLGVDQISSVVQTNAATAEESAAASEELSGQAQTLKVLVSRFQLRNNAV</sequence>
<feature type="transmembrane region" description="Helical" evidence="4">
    <location>
        <begin position="186"/>
        <end position="209"/>
    </location>
</feature>
<dbReference type="CDD" id="cd06225">
    <property type="entry name" value="HAMP"/>
    <property type="match status" value="1"/>
</dbReference>
<evidence type="ECO:0000256" key="2">
    <source>
        <dbReference type="ARBA" id="ARBA00029447"/>
    </source>
</evidence>
<keyword evidence="4" id="KW-0472">Membrane</keyword>
<keyword evidence="4" id="KW-1133">Transmembrane helix</keyword>
<feature type="transmembrane region" description="Helical" evidence="4">
    <location>
        <begin position="12"/>
        <end position="33"/>
    </location>
</feature>
<dbReference type="InterPro" id="IPR003660">
    <property type="entry name" value="HAMP_dom"/>
</dbReference>
<name>A0A6P1MQ32_9FIRM</name>
<accession>A0A6P1MQ32</accession>
<dbReference type="PROSITE" id="PS50111">
    <property type="entry name" value="CHEMOTAXIS_TRANSDUC_2"/>
    <property type="match status" value="1"/>
</dbReference>
<dbReference type="SUPFAM" id="SSF58104">
    <property type="entry name" value="Methyl-accepting chemotaxis protein (MCP) signaling domain"/>
    <property type="match status" value="1"/>
</dbReference>
<dbReference type="AlphaFoldDB" id="A0A6P1MQ32"/>
<evidence type="ECO:0000256" key="1">
    <source>
        <dbReference type="ARBA" id="ARBA00022500"/>
    </source>
</evidence>
<evidence type="ECO:0000313" key="7">
    <source>
        <dbReference type="EMBL" id="QHI73105.1"/>
    </source>
</evidence>
<keyword evidence="8" id="KW-1185">Reference proteome</keyword>
<protein>
    <submittedName>
        <fullName evidence="7">HAMP domain-containing protein</fullName>
    </submittedName>
</protein>
<feature type="domain" description="HAMP" evidence="6">
    <location>
        <begin position="211"/>
        <end position="263"/>
    </location>
</feature>
<dbReference type="Gene3D" id="1.10.8.500">
    <property type="entry name" value="HAMP domain in histidine kinase"/>
    <property type="match status" value="1"/>
</dbReference>
<evidence type="ECO:0000256" key="4">
    <source>
        <dbReference type="SAM" id="Phobius"/>
    </source>
</evidence>
<keyword evidence="3" id="KW-0807">Transducer</keyword>
<reference evidence="7 8" key="1">
    <citation type="submission" date="2020-01" db="EMBL/GenBank/DDBJ databases">
        <title>Genomic analysis of Aminipila sp. CBA3637.</title>
        <authorList>
            <person name="Kim Y.B."/>
            <person name="Roh S.W."/>
        </authorList>
    </citation>
    <scope>NUCLEOTIDE SEQUENCE [LARGE SCALE GENOMIC DNA]</scope>
    <source>
        <strain evidence="7 8">CBA3637</strain>
    </source>
</reference>
<dbReference type="Pfam" id="PF00672">
    <property type="entry name" value="HAMP"/>
    <property type="match status" value="1"/>
</dbReference>
<evidence type="ECO:0000256" key="3">
    <source>
        <dbReference type="PROSITE-ProRule" id="PRU00284"/>
    </source>
</evidence>
<dbReference type="InterPro" id="IPR004090">
    <property type="entry name" value="Chemotax_Me-accpt_rcpt"/>
</dbReference>
<dbReference type="RefSeq" id="WP_162362871.1">
    <property type="nucleotide sequence ID" value="NZ_CP047591.1"/>
</dbReference>
<dbReference type="GO" id="GO:0005886">
    <property type="term" value="C:plasma membrane"/>
    <property type="evidence" value="ECO:0007669"/>
    <property type="project" value="TreeGrafter"/>
</dbReference>
<dbReference type="SMART" id="SM00304">
    <property type="entry name" value="HAMP"/>
    <property type="match status" value="2"/>
</dbReference>
<organism evidence="7 8">
    <name type="scientific">Aminipila terrae</name>
    <dbReference type="NCBI Taxonomy" id="2697030"/>
    <lineage>
        <taxon>Bacteria</taxon>
        <taxon>Bacillati</taxon>
        <taxon>Bacillota</taxon>
        <taxon>Clostridia</taxon>
        <taxon>Peptostreptococcales</taxon>
        <taxon>Anaerovoracaceae</taxon>
        <taxon>Aminipila</taxon>
    </lineage>
</organism>
<proteinExistence type="inferred from homology"/>
<dbReference type="InterPro" id="IPR024478">
    <property type="entry name" value="HlyB_4HB_MCP"/>
</dbReference>
<dbReference type="GO" id="GO:0007165">
    <property type="term" value="P:signal transduction"/>
    <property type="evidence" value="ECO:0007669"/>
    <property type="project" value="UniProtKB-KW"/>
</dbReference>
<dbReference type="PANTHER" id="PTHR43531">
    <property type="entry name" value="PROTEIN ICFG"/>
    <property type="match status" value="1"/>
</dbReference>
<dbReference type="PRINTS" id="PR00260">
    <property type="entry name" value="CHEMTRNSDUCR"/>
</dbReference>
<dbReference type="SMART" id="SM00283">
    <property type="entry name" value="MA"/>
    <property type="match status" value="1"/>
</dbReference>
<evidence type="ECO:0000259" key="6">
    <source>
        <dbReference type="PROSITE" id="PS50885"/>
    </source>
</evidence>
<dbReference type="InterPro" id="IPR051310">
    <property type="entry name" value="MCP_chemotaxis"/>
</dbReference>
<dbReference type="GO" id="GO:0004888">
    <property type="term" value="F:transmembrane signaling receptor activity"/>
    <property type="evidence" value="ECO:0007669"/>
    <property type="project" value="InterPro"/>
</dbReference>
<comment type="similarity">
    <text evidence="2">Belongs to the methyl-accepting chemotaxis (MCP) protein family.</text>
</comment>
<keyword evidence="4" id="KW-0812">Transmembrane</keyword>
<dbReference type="GO" id="GO:0006935">
    <property type="term" value="P:chemotaxis"/>
    <property type="evidence" value="ECO:0007669"/>
    <property type="project" value="UniProtKB-KW"/>
</dbReference>
<gene>
    <name evidence="7" type="ORF">Ami3637_12460</name>
</gene>
<dbReference type="PROSITE" id="PS50885">
    <property type="entry name" value="HAMP"/>
    <property type="match status" value="1"/>
</dbReference>
<dbReference type="PANTHER" id="PTHR43531:SF11">
    <property type="entry name" value="METHYL-ACCEPTING CHEMOTAXIS PROTEIN 3"/>
    <property type="match status" value="1"/>
</dbReference>
<evidence type="ECO:0000313" key="8">
    <source>
        <dbReference type="Proteomes" id="UP000463883"/>
    </source>
</evidence>